<gene>
    <name evidence="1" type="ORF">O181_061240</name>
</gene>
<evidence type="ECO:0000313" key="2">
    <source>
        <dbReference type="Proteomes" id="UP000765509"/>
    </source>
</evidence>
<organism evidence="1 2">
    <name type="scientific">Austropuccinia psidii MF-1</name>
    <dbReference type="NCBI Taxonomy" id="1389203"/>
    <lineage>
        <taxon>Eukaryota</taxon>
        <taxon>Fungi</taxon>
        <taxon>Dikarya</taxon>
        <taxon>Basidiomycota</taxon>
        <taxon>Pucciniomycotina</taxon>
        <taxon>Pucciniomycetes</taxon>
        <taxon>Pucciniales</taxon>
        <taxon>Sphaerophragmiaceae</taxon>
        <taxon>Austropuccinia</taxon>
    </lineage>
</organism>
<name>A0A9Q3ELZ8_9BASI</name>
<protein>
    <submittedName>
        <fullName evidence="1">Uncharacterized protein</fullName>
    </submittedName>
</protein>
<evidence type="ECO:0000313" key="1">
    <source>
        <dbReference type="EMBL" id="MBW0521525.1"/>
    </source>
</evidence>
<accession>A0A9Q3ELZ8</accession>
<dbReference type="AlphaFoldDB" id="A0A9Q3ELZ8"/>
<proteinExistence type="predicted"/>
<keyword evidence="2" id="KW-1185">Reference proteome</keyword>
<comment type="caution">
    <text evidence="1">The sequence shown here is derived from an EMBL/GenBank/DDBJ whole genome shotgun (WGS) entry which is preliminary data.</text>
</comment>
<sequence>MLPKISRVDKRPEIPVLKCHKCGSTSHLANNFTKNTKINEVKFIKEVQCAGENEESDKYSTISEETQVEDYPIEKITAFFQVTEVHTHFPQYSEDFYNLTIIQNARMCKTKPAKVRGYTSGASYITSILMNDVETKVNLDTGASCTCVGKYYLQVILPE</sequence>
<dbReference type="Proteomes" id="UP000765509">
    <property type="component" value="Unassembled WGS sequence"/>
</dbReference>
<reference evidence="1" key="1">
    <citation type="submission" date="2021-03" db="EMBL/GenBank/DDBJ databases">
        <title>Draft genome sequence of rust myrtle Austropuccinia psidii MF-1, a brazilian biotype.</title>
        <authorList>
            <person name="Quecine M.C."/>
            <person name="Pachon D.M.R."/>
            <person name="Bonatelli M.L."/>
            <person name="Correr F.H."/>
            <person name="Franceschini L.M."/>
            <person name="Leite T.F."/>
            <person name="Margarido G.R.A."/>
            <person name="Almeida C.A."/>
            <person name="Ferrarezi J.A."/>
            <person name="Labate C.A."/>
        </authorList>
    </citation>
    <scope>NUCLEOTIDE SEQUENCE</scope>
    <source>
        <strain evidence="1">MF-1</strain>
    </source>
</reference>
<dbReference type="EMBL" id="AVOT02028890">
    <property type="protein sequence ID" value="MBW0521525.1"/>
    <property type="molecule type" value="Genomic_DNA"/>
</dbReference>